<evidence type="ECO:0000256" key="1">
    <source>
        <dbReference type="SAM" id="SignalP"/>
    </source>
</evidence>
<dbReference type="RefSeq" id="WP_307251786.1">
    <property type="nucleotide sequence ID" value="NZ_JAUSUV010000004.1"/>
</dbReference>
<gene>
    <name evidence="2" type="ORF">J2Z48_001233</name>
</gene>
<keyword evidence="1" id="KW-0732">Signal</keyword>
<organism evidence="2 3">
    <name type="scientific">Croceifilum oryzae</name>
    <dbReference type="NCBI Taxonomy" id="1553429"/>
    <lineage>
        <taxon>Bacteria</taxon>
        <taxon>Bacillati</taxon>
        <taxon>Bacillota</taxon>
        <taxon>Bacilli</taxon>
        <taxon>Bacillales</taxon>
        <taxon>Thermoactinomycetaceae</taxon>
        <taxon>Croceifilum</taxon>
    </lineage>
</organism>
<sequence>MKKKTVSVVLATSLMLGGAFTTFTATQPVEAKTEQKVAQPIVLEDTFNQGSNGWSGSFSDYPVGSEEFYELSYSLKHLPANLDSKQKALFLGGNNHSDDLFMYVTKPVHMTHKVKPNTTYKVDFDFDIATNEAADSFGIGGSPASSLHVKVGASIVKPKTYVKEGYNRLNIDHGDQKNDGKNAILVGDLGKLHTADDSYEIKNFKHESKPFYIKSDSKGQLWLIVGTDSGYEGITKYYIPRIKAVLTEVPSK</sequence>
<keyword evidence="3" id="KW-1185">Reference proteome</keyword>
<dbReference type="EMBL" id="JAUSUV010000004">
    <property type="protein sequence ID" value="MDQ0417061.1"/>
    <property type="molecule type" value="Genomic_DNA"/>
</dbReference>
<comment type="caution">
    <text evidence="2">The sequence shown here is derived from an EMBL/GenBank/DDBJ whole genome shotgun (WGS) entry which is preliminary data.</text>
</comment>
<accession>A0AAJ1TLV9</accession>
<dbReference type="AlphaFoldDB" id="A0AAJ1TLV9"/>
<feature type="chain" id="PRO_5042562765" evidence="1">
    <location>
        <begin position="32"/>
        <end position="252"/>
    </location>
</feature>
<name>A0AAJ1TLV9_9BACL</name>
<evidence type="ECO:0000313" key="3">
    <source>
        <dbReference type="Proteomes" id="UP001238450"/>
    </source>
</evidence>
<reference evidence="2 3" key="1">
    <citation type="submission" date="2023-07" db="EMBL/GenBank/DDBJ databases">
        <title>Genomic Encyclopedia of Type Strains, Phase IV (KMG-IV): sequencing the most valuable type-strain genomes for metagenomic binning, comparative biology and taxonomic classification.</title>
        <authorList>
            <person name="Goeker M."/>
        </authorList>
    </citation>
    <scope>NUCLEOTIDE SEQUENCE [LARGE SCALE GENOMIC DNA]</scope>
    <source>
        <strain evidence="2 3">DSM 46876</strain>
    </source>
</reference>
<evidence type="ECO:0000313" key="2">
    <source>
        <dbReference type="EMBL" id="MDQ0417061.1"/>
    </source>
</evidence>
<protein>
    <submittedName>
        <fullName evidence="2">Uncharacterized protein</fullName>
    </submittedName>
</protein>
<dbReference type="Proteomes" id="UP001238450">
    <property type="component" value="Unassembled WGS sequence"/>
</dbReference>
<feature type="signal peptide" evidence="1">
    <location>
        <begin position="1"/>
        <end position="31"/>
    </location>
</feature>
<proteinExistence type="predicted"/>